<keyword evidence="6" id="KW-0460">Magnesium</keyword>
<keyword evidence="4" id="KW-0547">Nucleotide-binding</keyword>
<evidence type="ECO:0000256" key="4">
    <source>
        <dbReference type="ARBA" id="ARBA00022741"/>
    </source>
</evidence>
<feature type="non-terminal residue" evidence="9">
    <location>
        <position position="1"/>
    </location>
</feature>
<accession>A0A2J6XDV6</accession>
<evidence type="ECO:0000256" key="2">
    <source>
        <dbReference type="ARBA" id="ARBA00022679"/>
    </source>
</evidence>
<dbReference type="SUPFAM" id="SSF55973">
    <property type="entry name" value="S-adenosylmethionine synthetase"/>
    <property type="match status" value="1"/>
</dbReference>
<dbReference type="Gene3D" id="3.30.300.10">
    <property type="match status" value="1"/>
</dbReference>
<dbReference type="GO" id="GO:0006556">
    <property type="term" value="P:S-adenosylmethionine biosynthetic process"/>
    <property type="evidence" value="ECO:0007669"/>
    <property type="project" value="InterPro"/>
</dbReference>
<dbReference type="Pfam" id="PF02773">
    <property type="entry name" value="S-AdoMet_synt_C"/>
    <property type="match status" value="1"/>
</dbReference>
<evidence type="ECO:0000313" key="9">
    <source>
        <dbReference type="EMBL" id="PMP86107.1"/>
    </source>
</evidence>
<dbReference type="PANTHER" id="PTHR11964">
    <property type="entry name" value="S-ADENOSYLMETHIONINE SYNTHETASE"/>
    <property type="match status" value="1"/>
</dbReference>
<evidence type="ECO:0000256" key="5">
    <source>
        <dbReference type="ARBA" id="ARBA00022840"/>
    </source>
</evidence>
<dbReference type="GO" id="GO:0005524">
    <property type="term" value="F:ATP binding"/>
    <property type="evidence" value="ECO:0007669"/>
    <property type="project" value="UniProtKB-KW"/>
</dbReference>
<dbReference type="EMBL" id="PNIQ01000118">
    <property type="protein sequence ID" value="PMP86107.1"/>
    <property type="molecule type" value="Genomic_DNA"/>
</dbReference>
<dbReference type="Proteomes" id="UP000243376">
    <property type="component" value="Unassembled WGS sequence"/>
</dbReference>
<name>A0A2J6XDV6_9CHLR</name>
<dbReference type="InterPro" id="IPR002133">
    <property type="entry name" value="S-AdoMet_synthetase"/>
</dbReference>
<dbReference type="InterPro" id="IPR022630">
    <property type="entry name" value="S-AdoMet_synt_C"/>
</dbReference>
<feature type="domain" description="S-adenosylmethionine synthetase C-terminal" evidence="8">
    <location>
        <begin position="1"/>
        <end position="83"/>
    </location>
</feature>
<organism evidence="9 10">
    <name type="scientific">Chloroflexus aggregans</name>
    <dbReference type="NCBI Taxonomy" id="152260"/>
    <lineage>
        <taxon>Bacteria</taxon>
        <taxon>Bacillati</taxon>
        <taxon>Chloroflexota</taxon>
        <taxon>Chloroflexia</taxon>
        <taxon>Chloroflexales</taxon>
        <taxon>Chloroflexineae</taxon>
        <taxon>Chloroflexaceae</taxon>
        <taxon>Chloroflexus</taxon>
    </lineage>
</organism>
<evidence type="ECO:0000256" key="6">
    <source>
        <dbReference type="ARBA" id="ARBA00022842"/>
    </source>
</evidence>
<keyword evidence="2 9" id="KW-0808">Transferase</keyword>
<dbReference type="InterPro" id="IPR022636">
    <property type="entry name" value="S-AdoMet_synthetase_sfam"/>
</dbReference>
<evidence type="ECO:0000256" key="1">
    <source>
        <dbReference type="ARBA" id="ARBA00022563"/>
    </source>
</evidence>
<evidence type="ECO:0000259" key="8">
    <source>
        <dbReference type="Pfam" id="PF02773"/>
    </source>
</evidence>
<reference evidence="9 10" key="1">
    <citation type="submission" date="2018-01" db="EMBL/GenBank/DDBJ databases">
        <title>Metagenomic assembled genomes from two thermal pools in the Uzon Caldera, Kamchatka, Russia.</title>
        <authorList>
            <person name="Wilkins L."/>
            <person name="Ettinger C."/>
        </authorList>
    </citation>
    <scope>NUCLEOTIDE SEQUENCE [LARGE SCALE GENOMIC DNA]</scope>
    <source>
        <strain evidence="9">ZAV-02</strain>
    </source>
</reference>
<keyword evidence="7" id="KW-0630">Potassium</keyword>
<comment type="caution">
    <text evidence="9">The sequence shown here is derived from an EMBL/GenBank/DDBJ whole genome shotgun (WGS) entry which is preliminary data.</text>
</comment>
<dbReference type="EC" id="2.5.1.6" evidence="9"/>
<keyword evidence="5" id="KW-0067">ATP-binding</keyword>
<protein>
    <submittedName>
        <fullName evidence="9">Methionine adenosyltransferase</fullName>
        <ecNumber evidence="9">2.5.1.6</ecNumber>
    </submittedName>
</protein>
<dbReference type="GO" id="GO:0006730">
    <property type="term" value="P:one-carbon metabolic process"/>
    <property type="evidence" value="ECO:0007669"/>
    <property type="project" value="UniProtKB-KW"/>
</dbReference>
<dbReference type="AlphaFoldDB" id="A0A2J6XDV6"/>
<dbReference type="GO" id="GO:0046872">
    <property type="term" value="F:metal ion binding"/>
    <property type="evidence" value="ECO:0007669"/>
    <property type="project" value="UniProtKB-KW"/>
</dbReference>
<gene>
    <name evidence="9" type="ORF">C0184_01650</name>
</gene>
<evidence type="ECO:0000313" key="10">
    <source>
        <dbReference type="Proteomes" id="UP000243376"/>
    </source>
</evidence>
<evidence type="ECO:0000256" key="7">
    <source>
        <dbReference type="ARBA" id="ARBA00022958"/>
    </source>
</evidence>
<proteinExistence type="predicted"/>
<dbReference type="GO" id="GO:0004478">
    <property type="term" value="F:methionine adenosyltransferase activity"/>
    <property type="evidence" value="ECO:0007669"/>
    <property type="project" value="UniProtKB-EC"/>
</dbReference>
<evidence type="ECO:0000256" key="3">
    <source>
        <dbReference type="ARBA" id="ARBA00022723"/>
    </source>
</evidence>
<sequence length="96" mass="10683">GLARRVELQVSYAIGVARPLSLSVETFGTGTVPDEVILKAINEVFDLRPGAIIRDLDLRRPIYRKTAAGGHFGRTDIDLPWERTNRVEELRRAAGL</sequence>
<keyword evidence="3" id="KW-0479">Metal-binding</keyword>
<keyword evidence="1" id="KW-0554">One-carbon metabolism</keyword>